<evidence type="ECO:0000313" key="1">
    <source>
        <dbReference type="EMBL" id="ETV63657.1"/>
    </source>
</evidence>
<dbReference type="EMBL" id="KI913679">
    <property type="protein sequence ID" value="ETV63657.1"/>
    <property type="molecule type" value="Genomic_DNA"/>
</dbReference>
<dbReference type="AlphaFoldDB" id="W4FAC9"/>
<gene>
    <name evidence="1" type="ORF">H257_19410</name>
    <name evidence="2" type="ORF">H257_19411</name>
</gene>
<reference evidence="2" key="1">
    <citation type="submission" date="2013-12" db="EMBL/GenBank/DDBJ databases">
        <title>The Genome Sequence of Aphanomyces astaci APO3.</title>
        <authorList>
            <consortium name="The Broad Institute Genomics Platform"/>
            <person name="Russ C."/>
            <person name="Tyler B."/>
            <person name="van West P."/>
            <person name="Dieguez-Uribeondo J."/>
            <person name="Young S.K."/>
            <person name="Zeng Q."/>
            <person name="Gargeya S."/>
            <person name="Fitzgerald M."/>
            <person name="Abouelleil A."/>
            <person name="Alvarado L."/>
            <person name="Chapman S.B."/>
            <person name="Gainer-Dewar J."/>
            <person name="Goldberg J."/>
            <person name="Griggs A."/>
            <person name="Gujja S."/>
            <person name="Hansen M."/>
            <person name="Howarth C."/>
            <person name="Imamovic A."/>
            <person name="Ireland A."/>
            <person name="Larimer J."/>
            <person name="McCowan C."/>
            <person name="Murphy C."/>
            <person name="Pearson M."/>
            <person name="Poon T.W."/>
            <person name="Priest M."/>
            <person name="Roberts A."/>
            <person name="Saif S."/>
            <person name="Shea T."/>
            <person name="Sykes S."/>
            <person name="Wortman J."/>
            <person name="Nusbaum C."/>
            <person name="Birren B."/>
        </authorList>
    </citation>
    <scope>NUCLEOTIDE SEQUENCE [LARGE SCALE GENOMIC DNA]</scope>
    <source>
        <strain evidence="2">APO3</strain>
    </source>
</reference>
<dbReference type="GeneID" id="20821406"/>
<dbReference type="VEuPathDB" id="FungiDB:H257_19410"/>
<accession>W4FAC9</accession>
<sequence length="69" mass="8012">MTDHQYISEDYLAMAVTLRFTVPPTVVPDLRASRHADDQVLVSSMNLAHNHALRHDKPRRHHQGIRTTW</sequence>
<organism evidence="2">
    <name type="scientific">Aphanomyces astaci</name>
    <name type="common">Crayfish plague agent</name>
    <dbReference type="NCBI Taxonomy" id="112090"/>
    <lineage>
        <taxon>Eukaryota</taxon>
        <taxon>Sar</taxon>
        <taxon>Stramenopiles</taxon>
        <taxon>Oomycota</taxon>
        <taxon>Saprolegniomycetes</taxon>
        <taxon>Saprolegniales</taxon>
        <taxon>Verrucalvaceae</taxon>
        <taxon>Aphanomyces</taxon>
    </lineage>
</organism>
<dbReference type="RefSeq" id="XP_009846859.1">
    <property type="nucleotide sequence ID" value="XM_009848557.1"/>
</dbReference>
<dbReference type="VEuPathDB" id="FungiDB:H257_19411"/>
<dbReference type="EMBL" id="KI913679">
    <property type="protein sequence ID" value="ETV63658.1"/>
    <property type="molecule type" value="Genomic_DNA"/>
</dbReference>
<evidence type="ECO:0000313" key="2">
    <source>
        <dbReference type="EMBL" id="ETV63658.1"/>
    </source>
</evidence>
<dbReference type="RefSeq" id="XP_009846858.1">
    <property type="nucleotide sequence ID" value="XM_009848556.1"/>
</dbReference>
<protein>
    <submittedName>
        <fullName evidence="2">Uncharacterized protein</fullName>
    </submittedName>
</protein>
<name>W4FAC9_APHAT</name>
<dbReference type="GeneID" id="20821407"/>
<proteinExistence type="predicted"/>